<sequence length="151" mass="16562">MEKHMEMEMVMESEISRRFLEATEYITASAFKPDLRACGGNGARGGAKSATLCISVSLYSGAAKASQAIHAYATCNGSIAECNRGNELLMENEIVRRYLEGLNQISYRALDTSAVCDVPGGQPYRSCTGSPTHPGKRGCYEYYDCRQKQHT</sequence>
<evidence type="ECO:0000256" key="1">
    <source>
        <dbReference type="ARBA" id="ARBA00004613"/>
    </source>
</evidence>
<accession>A0AAN8UF90</accession>
<evidence type="ECO:0000256" key="2">
    <source>
        <dbReference type="ARBA" id="ARBA00009178"/>
    </source>
</evidence>
<dbReference type="InterPro" id="IPR008801">
    <property type="entry name" value="RALF"/>
</dbReference>
<reference evidence="7 8" key="1">
    <citation type="submission" date="2023-12" db="EMBL/GenBank/DDBJ databases">
        <title>A high-quality genome assembly for Dillenia turbinata (Dilleniales).</title>
        <authorList>
            <person name="Chanderbali A."/>
        </authorList>
    </citation>
    <scope>NUCLEOTIDE SEQUENCE [LARGE SCALE GENOMIC DNA]</scope>
    <source>
        <strain evidence="7">LSX21</strain>
        <tissue evidence="7">Leaf</tissue>
    </source>
</reference>
<name>A0AAN8UF90_9MAGN</name>
<evidence type="ECO:0000256" key="4">
    <source>
        <dbReference type="ARBA" id="ARBA00022702"/>
    </source>
</evidence>
<dbReference type="PANTHER" id="PTHR33136">
    <property type="entry name" value="RAPID ALKALINIZATION FACTOR-LIKE"/>
    <property type="match status" value="1"/>
</dbReference>
<evidence type="ECO:0000313" key="7">
    <source>
        <dbReference type="EMBL" id="KAK6914350.1"/>
    </source>
</evidence>
<evidence type="ECO:0000256" key="3">
    <source>
        <dbReference type="ARBA" id="ARBA00022525"/>
    </source>
</evidence>
<dbReference type="Pfam" id="PF05498">
    <property type="entry name" value="RALF"/>
    <property type="match status" value="2"/>
</dbReference>
<dbReference type="GO" id="GO:0005576">
    <property type="term" value="C:extracellular region"/>
    <property type="evidence" value="ECO:0007669"/>
    <property type="project" value="UniProtKB-SubCell"/>
</dbReference>
<keyword evidence="3" id="KW-0964">Secreted</keyword>
<protein>
    <submittedName>
        <fullName evidence="7">Rapid ALkalinization Factor</fullName>
    </submittedName>
</protein>
<dbReference type="GO" id="GO:0009506">
    <property type="term" value="C:plasmodesma"/>
    <property type="evidence" value="ECO:0007669"/>
    <property type="project" value="TreeGrafter"/>
</dbReference>
<keyword evidence="5" id="KW-0732">Signal</keyword>
<evidence type="ECO:0000256" key="5">
    <source>
        <dbReference type="ARBA" id="ARBA00022729"/>
    </source>
</evidence>
<keyword evidence="6" id="KW-1015">Disulfide bond</keyword>
<proteinExistence type="inferred from homology"/>
<dbReference type="GO" id="GO:0005179">
    <property type="term" value="F:hormone activity"/>
    <property type="evidence" value="ECO:0007669"/>
    <property type="project" value="UniProtKB-KW"/>
</dbReference>
<gene>
    <name evidence="7" type="ORF">RJ641_021671</name>
</gene>
<keyword evidence="4" id="KW-0372">Hormone</keyword>
<evidence type="ECO:0000256" key="6">
    <source>
        <dbReference type="ARBA" id="ARBA00023157"/>
    </source>
</evidence>
<comment type="similarity">
    <text evidence="2">Belongs to the plant rapid alkalinization factor (RALF) family.</text>
</comment>
<dbReference type="AlphaFoldDB" id="A0AAN8UF90"/>
<dbReference type="GO" id="GO:0019722">
    <property type="term" value="P:calcium-mediated signaling"/>
    <property type="evidence" value="ECO:0007669"/>
    <property type="project" value="TreeGrafter"/>
</dbReference>
<evidence type="ECO:0000313" key="8">
    <source>
        <dbReference type="Proteomes" id="UP001370490"/>
    </source>
</evidence>
<dbReference type="PANTHER" id="PTHR33136:SF4">
    <property type="entry name" value="PROTEIN RALF-LIKE 32"/>
    <property type="match status" value="1"/>
</dbReference>
<keyword evidence="8" id="KW-1185">Reference proteome</keyword>
<comment type="caution">
    <text evidence="7">The sequence shown here is derived from an EMBL/GenBank/DDBJ whole genome shotgun (WGS) entry which is preliminary data.</text>
</comment>
<dbReference type="Proteomes" id="UP001370490">
    <property type="component" value="Unassembled WGS sequence"/>
</dbReference>
<comment type="subcellular location">
    <subcellularLocation>
        <location evidence="1">Secreted</location>
    </subcellularLocation>
</comment>
<dbReference type="EMBL" id="JBAMMX010000026">
    <property type="protein sequence ID" value="KAK6914350.1"/>
    <property type="molecule type" value="Genomic_DNA"/>
</dbReference>
<organism evidence="7 8">
    <name type="scientific">Dillenia turbinata</name>
    <dbReference type="NCBI Taxonomy" id="194707"/>
    <lineage>
        <taxon>Eukaryota</taxon>
        <taxon>Viridiplantae</taxon>
        <taxon>Streptophyta</taxon>
        <taxon>Embryophyta</taxon>
        <taxon>Tracheophyta</taxon>
        <taxon>Spermatophyta</taxon>
        <taxon>Magnoliopsida</taxon>
        <taxon>eudicotyledons</taxon>
        <taxon>Gunneridae</taxon>
        <taxon>Pentapetalae</taxon>
        <taxon>Dilleniales</taxon>
        <taxon>Dilleniaceae</taxon>
        <taxon>Dillenia</taxon>
    </lineage>
</organism>